<evidence type="ECO:0000313" key="3">
    <source>
        <dbReference type="EMBL" id="TCG11377.1"/>
    </source>
</evidence>
<dbReference type="EMBL" id="PSZP01000008">
    <property type="protein sequence ID" value="TCG11377.1"/>
    <property type="molecule type" value="Genomic_DNA"/>
</dbReference>
<sequence length="592" mass="64984">MKKMNKKVVIATTATAALTAAVAMTVINTKAVEDNETKSIKYLQSQQNVVSYEQMIQEKTQERIKNTGATTQEEVQKIQRDIAKENAGHVSNKVANSVNAYATTNEEITKIKIQTRAFPFHVKNAGSIYKFSGSTDTFYSSLAAAMLEGGEKWMKIQKLMPVLNLEVDKSKMTDNGKYLEYEFVLNKDKFKYENYVEIAKLIGFELKDPAGNKASWTQEKEDVHVSAKLDKQAKVNDKGKLQLTFHVGEERGRDDLVIFSGFKADLFKDTSSTDKTPVKVQHSFFNSFLAWDGADKSLLGKDANGIHAVNADKKTITPQYGKWEFKKALTSLTKAKPGDNEVDKPGLEMAKPHGRNILINVDDKEQTEYVGAQVELDKAKLINQNGKRLSEIADAFNKLTDLTKQKTELKTLFGVDFDKITDPTQFKKYKLIAGPTGSLTIEVETFTAKGGTRTMKLSAVVTGKKDEEIVAADIKAIETALTDAKSETTKAKELQTKVGEIAQNADVTDATVKAAVDKAVADAAAAVKLITAAETAAQEAKAKADAVTKAIADATKAEEEWKKASAADKDTKEKAMKTAMEAVEQAVKEMKA</sequence>
<evidence type="ECO:0008006" key="5">
    <source>
        <dbReference type="Google" id="ProtNLM"/>
    </source>
</evidence>
<dbReference type="RefSeq" id="WP_210725163.1">
    <property type="nucleotide sequence ID" value="NZ_PSZP01000008.1"/>
</dbReference>
<feature type="signal peptide" evidence="2">
    <location>
        <begin position="1"/>
        <end position="23"/>
    </location>
</feature>
<accession>A0A4R0XUA8</accession>
<evidence type="ECO:0000256" key="2">
    <source>
        <dbReference type="SAM" id="SignalP"/>
    </source>
</evidence>
<keyword evidence="2" id="KW-0732">Signal</keyword>
<feature type="coiled-coil region" evidence="1">
    <location>
        <begin position="530"/>
        <end position="589"/>
    </location>
</feature>
<dbReference type="AlphaFoldDB" id="A0A4R0XUA8"/>
<gene>
    <name evidence="3" type="ORF">C4B25_01620</name>
</gene>
<evidence type="ECO:0000256" key="1">
    <source>
        <dbReference type="SAM" id="Coils"/>
    </source>
</evidence>
<feature type="non-terminal residue" evidence="3">
    <location>
        <position position="592"/>
    </location>
</feature>
<keyword evidence="4" id="KW-1185">Reference proteome</keyword>
<name>A0A4R0XUA8_9MOLU</name>
<reference evidence="3 4" key="1">
    <citation type="submission" date="2018-02" db="EMBL/GenBank/DDBJ databases">
        <title>Mycoplasma marinum and Mycoplasma todarodis sp. nov., moderately halophilic and psychrotolerant mycoplasmas isolated from cephalopods.</title>
        <authorList>
            <person name="Viver T."/>
        </authorList>
    </citation>
    <scope>NUCLEOTIDE SEQUENCE [LARGE SCALE GENOMIC DNA]</scope>
    <source>
        <strain evidence="3 4">5H</strain>
    </source>
</reference>
<proteinExistence type="predicted"/>
<dbReference type="Proteomes" id="UP000291072">
    <property type="component" value="Unassembled WGS sequence"/>
</dbReference>
<protein>
    <recommendedName>
        <fullName evidence="5">GA module</fullName>
    </recommendedName>
</protein>
<feature type="chain" id="PRO_5020621138" description="GA module" evidence="2">
    <location>
        <begin position="24"/>
        <end position="592"/>
    </location>
</feature>
<keyword evidence="1" id="KW-0175">Coiled coil</keyword>
<evidence type="ECO:0000313" key="4">
    <source>
        <dbReference type="Proteomes" id="UP000291072"/>
    </source>
</evidence>
<comment type="caution">
    <text evidence="3">The sequence shown here is derived from an EMBL/GenBank/DDBJ whole genome shotgun (WGS) entry which is preliminary data.</text>
</comment>
<organism evidence="3 4">
    <name type="scientific">Mycoplasma todarodis</name>
    <dbReference type="NCBI Taxonomy" id="1937191"/>
    <lineage>
        <taxon>Bacteria</taxon>
        <taxon>Bacillati</taxon>
        <taxon>Mycoplasmatota</taxon>
        <taxon>Mollicutes</taxon>
        <taxon>Mycoplasmataceae</taxon>
        <taxon>Mycoplasma</taxon>
    </lineage>
</organism>